<keyword evidence="2" id="KW-1185">Reference proteome</keyword>
<dbReference type="AlphaFoldDB" id="W9SK75"/>
<sequence length="86" mass="9775">MANILYWLVNLCTWEKEPSIRQKPSQVAPCTWEKEPSITSDHILITVICNNPPRLAQINGGSHHQHWSKNSPFFIGGFTQLSVFNA</sequence>
<proteinExistence type="predicted"/>
<dbReference type="EMBL" id="KE346357">
    <property type="protein sequence ID" value="EXC35182.1"/>
    <property type="molecule type" value="Genomic_DNA"/>
</dbReference>
<evidence type="ECO:0000313" key="1">
    <source>
        <dbReference type="EMBL" id="EXC35182.1"/>
    </source>
</evidence>
<protein>
    <submittedName>
        <fullName evidence="1">Uncharacterized protein</fullName>
    </submittedName>
</protein>
<reference evidence="2" key="1">
    <citation type="submission" date="2013-01" db="EMBL/GenBank/DDBJ databases">
        <title>Draft Genome Sequence of a Mulberry Tree, Morus notabilis C.K. Schneid.</title>
        <authorList>
            <person name="He N."/>
            <person name="Zhao S."/>
        </authorList>
    </citation>
    <scope>NUCLEOTIDE SEQUENCE</scope>
</reference>
<organism evidence="1 2">
    <name type="scientific">Morus notabilis</name>
    <dbReference type="NCBI Taxonomy" id="981085"/>
    <lineage>
        <taxon>Eukaryota</taxon>
        <taxon>Viridiplantae</taxon>
        <taxon>Streptophyta</taxon>
        <taxon>Embryophyta</taxon>
        <taxon>Tracheophyta</taxon>
        <taxon>Spermatophyta</taxon>
        <taxon>Magnoliopsida</taxon>
        <taxon>eudicotyledons</taxon>
        <taxon>Gunneridae</taxon>
        <taxon>Pentapetalae</taxon>
        <taxon>rosids</taxon>
        <taxon>fabids</taxon>
        <taxon>Rosales</taxon>
        <taxon>Moraceae</taxon>
        <taxon>Moreae</taxon>
        <taxon>Morus</taxon>
    </lineage>
</organism>
<name>W9SK75_9ROSA</name>
<evidence type="ECO:0000313" key="2">
    <source>
        <dbReference type="Proteomes" id="UP000030645"/>
    </source>
</evidence>
<gene>
    <name evidence="1" type="ORF">L484_022735</name>
</gene>
<accession>W9SK75</accession>
<dbReference type="Proteomes" id="UP000030645">
    <property type="component" value="Unassembled WGS sequence"/>
</dbReference>